<proteinExistence type="predicted"/>
<name>A0A0N0GNZ7_9NEIS</name>
<organism evidence="1 2">
    <name type="scientific">Amantichitinum ursilacus</name>
    <dbReference type="NCBI Taxonomy" id="857265"/>
    <lineage>
        <taxon>Bacteria</taxon>
        <taxon>Pseudomonadati</taxon>
        <taxon>Pseudomonadota</taxon>
        <taxon>Betaproteobacteria</taxon>
        <taxon>Neisseriales</taxon>
        <taxon>Chitinibacteraceae</taxon>
        <taxon>Amantichitinum</taxon>
    </lineage>
</organism>
<dbReference type="OrthoDB" id="8724674at2"/>
<gene>
    <name evidence="1" type="ORF">WG78_11150</name>
</gene>
<dbReference type="AlphaFoldDB" id="A0A0N0GNZ7"/>
<dbReference type="EMBL" id="LAQT01000008">
    <property type="protein sequence ID" value="KPC53043.1"/>
    <property type="molecule type" value="Genomic_DNA"/>
</dbReference>
<evidence type="ECO:0000313" key="1">
    <source>
        <dbReference type="EMBL" id="KPC53043.1"/>
    </source>
</evidence>
<protein>
    <submittedName>
        <fullName evidence="1">Bacteriophage lysis protein</fullName>
    </submittedName>
</protein>
<dbReference type="RefSeq" id="WP_053937880.1">
    <property type="nucleotide sequence ID" value="NZ_LAQT01000008.1"/>
</dbReference>
<dbReference type="STRING" id="857265.WG78_11150"/>
<sequence>MTKVLPWWVRWAALGVLVVAVATFFYVRGAEAKDAQWSLRDSQRTAMEASAVARLSEQRRRQEAAMASAVAAIDKQRYEEQSRANQENQRMQRVLAAGAVRVRVAARCDAADRLPAVASAAGVGDGTQTAELDPAVASDLESIANDGDAAIRQLTALQEIYASGTTQHK</sequence>
<reference evidence="1 2" key="1">
    <citation type="submission" date="2015-07" db="EMBL/GenBank/DDBJ databases">
        <title>Draft genome sequence of the Amantichitinum ursilacus IGB-41, a new chitin-degrading bacterium.</title>
        <authorList>
            <person name="Kirstahler P."/>
            <person name="Guenther M."/>
            <person name="Grumaz C."/>
            <person name="Rupp S."/>
            <person name="Zibek S."/>
            <person name="Sohn K."/>
        </authorList>
    </citation>
    <scope>NUCLEOTIDE SEQUENCE [LARGE SCALE GENOMIC DNA]</scope>
    <source>
        <strain evidence="1 2">IGB-41</strain>
    </source>
</reference>
<dbReference type="InterPro" id="IPR004929">
    <property type="entry name" value="I-spanin"/>
</dbReference>
<dbReference type="Proteomes" id="UP000037939">
    <property type="component" value="Unassembled WGS sequence"/>
</dbReference>
<accession>A0A0N0GNZ7</accession>
<evidence type="ECO:0000313" key="2">
    <source>
        <dbReference type="Proteomes" id="UP000037939"/>
    </source>
</evidence>
<dbReference type="GO" id="GO:0044659">
    <property type="term" value="P:viral release from host cell by cytolysis"/>
    <property type="evidence" value="ECO:0007669"/>
    <property type="project" value="InterPro"/>
</dbReference>
<dbReference type="Pfam" id="PF03245">
    <property type="entry name" value="Phage_lysis"/>
    <property type="match status" value="1"/>
</dbReference>
<keyword evidence="2" id="KW-1185">Reference proteome</keyword>
<comment type="caution">
    <text evidence="1">The sequence shown here is derived from an EMBL/GenBank/DDBJ whole genome shotgun (WGS) entry which is preliminary data.</text>
</comment>